<accession>A0A5J6D7F2</accession>
<dbReference type="RefSeq" id="YP_010655594.1">
    <property type="nucleotide sequence ID" value="NC_070829.1"/>
</dbReference>
<sequence length="95" mass="10529">MTESINHLTADEARNALEEMITVLGCEGAASIAENFIEREAEKVTADIKDPKKKRGAELVIFRMILDKLEAAYAEELHVHETGEEPTYDAGPARD</sequence>
<gene>
    <name evidence="1" type="primary">103</name>
    <name evidence="1" type="ORF">SEA_ZUKO_103</name>
</gene>
<organism evidence="1 2">
    <name type="scientific">Streptomyces phage Zuko</name>
    <dbReference type="NCBI Taxonomy" id="2601695"/>
    <lineage>
        <taxon>Viruses</taxon>
        <taxon>Duplodnaviria</taxon>
        <taxon>Heunggongvirae</taxon>
        <taxon>Uroviricota</taxon>
        <taxon>Caudoviricetes</taxon>
        <taxon>Zukovirus</taxon>
        <taxon>Zukovirus zuko</taxon>
    </lineage>
</organism>
<proteinExistence type="predicted"/>
<name>A0A5J6D7F2_9CAUD</name>
<evidence type="ECO:0000313" key="2">
    <source>
        <dbReference type="Proteomes" id="UP000327392"/>
    </source>
</evidence>
<evidence type="ECO:0000313" key="1">
    <source>
        <dbReference type="EMBL" id="QEQ93681.1"/>
    </source>
</evidence>
<dbReference type="EMBL" id="MN204493">
    <property type="protein sequence ID" value="QEQ93681.1"/>
    <property type="molecule type" value="Genomic_DNA"/>
</dbReference>
<reference evidence="1 2" key="1">
    <citation type="submission" date="2019-07" db="EMBL/GenBank/DDBJ databases">
        <authorList>
            <person name="Mandava P."/>
            <person name="Ferry J.C."/>
            <person name="Fallon S.M."/>
            <person name="Hajdenberg M."/>
            <person name="Sharma E."/>
            <person name="Shaffer C.D."/>
            <person name="Weston-Hafer K.A."/>
            <person name="Garlena R.A."/>
            <person name="Russell D.A."/>
            <person name="Pope W.H."/>
            <person name="Jacobs-Sera D."/>
            <person name="Hatfull G.F."/>
        </authorList>
    </citation>
    <scope>NUCLEOTIDE SEQUENCE [LARGE SCALE GENOMIC DNA]</scope>
</reference>
<protein>
    <submittedName>
        <fullName evidence="1">Uncharacterized protein</fullName>
    </submittedName>
</protein>
<dbReference type="Proteomes" id="UP000327392">
    <property type="component" value="Segment"/>
</dbReference>
<dbReference type="GeneID" id="77931457"/>
<keyword evidence="2" id="KW-1185">Reference proteome</keyword>
<dbReference type="KEGG" id="vg:77931457"/>